<protein>
    <submittedName>
        <fullName evidence="1">Uncharacterized protein</fullName>
    </submittedName>
</protein>
<dbReference type="Proteomes" id="UP000674938">
    <property type="component" value="Unassembled WGS sequence"/>
</dbReference>
<accession>A0A940PD49</accession>
<organism evidence="1 2">
    <name type="scientific">Vagococcus allomyrinae</name>
    <dbReference type="NCBI Taxonomy" id="2794353"/>
    <lineage>
        <taxon>Bacteria</taxon>
        <taxon>Bacillati</taxon>
        <taxon>Bacillota</taxon>
        <taxon>Bacilli</taxon>
        <taxon>Lactobacillales</taxon>
        <taxon>Enterococcaceae</taxon>
        <taxon>Vagococcus</taxon>
    </lineage>
</organism>
<comment type="caution">
    <text evidence="1">The sequence shown here is derived from an EMBL/GenBank/DDBJ whole genome shotgun (WGS) entry which is preliminary data.</text>
</comment>
<evidence type="ECO:0000313" key="1">
    <source>
        <dbReference type="EMBL" id="MBP1042377.1"/>
    </source>
</evidence>
<dbReference type="AlphaFoldDB" id="A0A940PD49"/>
<dbReference type="RefSeq" id="WP_209529511.1">
    <property type="nucleotide sequence ID" value="NZ_JAEEGA010000010.1"/>
</dbReference>
<keyword evidence="2" id="KW-1185">Reference proteome</keyword>
<gene>
    <name evidence="1" type="ORF">I6N95_15255</name>
</gene>
<reference evidence="1" key="1">
    <citation type="submission" date="2020-12" db="EMBL/GenBank/DDBJ databases">
        <title>Vagococcus allomyrinae sp. nov. and Enterococcus lavae sp. nov., isolated from the larvae of Allomyrina dichotoma.</title>
        <authorList>
            <person name="Lee S.D."/>
        </authorList>
    </citation>
    <scope>NUCLEOTIDE SEQUENCE</scope>
    <source>
        <strain evidence="1">BWB3-3</strain>
    </source>
</reference>
<dbReference type="EMBL" id="JAEEGA010000010">
    <property type="protein sequence ID" value="MBP1042377.1"/>
    <property type="molecule type" value="Genomic_DNA"/>
</dbReference>
<proteinExistence type="predicted"/>
<name>A0A940PD49_9ENTE</name>
<evidence type="ECO:0000313" key="2">
    <source>
        <dbReference type="Proteomes" id="UP000674938"/>
    </source>
</evidence>
<sequence>MEYKVEFTLERYYEGTIEADSLEEAKIKFDNVEVENVVCRNSEIDLVEIKEL</sequence>